<dbReference type="CDD" id="cd03230">
    <property type="entry name" value="ABC_DR_subfamily_A"/>
    <property type="match status" value="1"/>
</dbReference>
<gene>
    <name evidence="5" type="ORF">IAB04_01350</name>
</gene>
<dbReference type="EMBL" id="DVND01000032">
    <property type="protein sequence ID" value="HIU47990.1"/>
    <property type="molecule type" value="Genomic_DNA"/>
</dbReference>
<dbReference type="AlphaFoldDB" id="A0A9D1S5S1"/>
<reference evidence="5" key="1">
    <citation type="submission" date="2020-10" db="EMBL/GenBank/DDBJ databases">
        <authorList>
            <person name="Gilroy R."/>
        </authorList>
    </citation>
    <scope>NUCLEOTIDE SEQUENCE</scope>
    <source>
        <strain evidence="5">ChiSjej4B22-9803</strain>
    </source>
</reference>
<accession>A0A9D1S5S1</accession>
<dbReference type="GO" id="GO:0005524">
    <property type="term" value="F:ATP binding"/>
    <property type="evidence" value="ECO:0007669"/>
    <property type="project" value="UniProtKB-KW"/>
</dbReference>
<evidence type="ECO:0000256" key="2">
    <source>
        <dbReference type="ARBA" id="ARBA00022741"/>
    </source>
</evidence>
<dbReference type="InterPro" id="IPR003439">
    <property type="entry name" value="ABC_transporter-like_ATP-bd"/>
</dbReference>
<dbReference type="Proteomes" id="UP000824111">
    <property type="component" value="Unassembled WGS sequence"/>
</dbReference>
<dbReference type="SUPFAM" id="SSF52540">
    <property type="entry name" value="P-loop containing nucleoside triphosphate hydrolases"/>
    <property type="match status" value="1"/>
</dbReference>
<comment type="caution">
    <text evidence="5">The sequence shown here is derived from an EMBL/GenBank/DDBJ whole genome shotgun (WGS) entry which is preliminary data.</text>
</comment>
<reference evidence="5" key="2">
    <citation type="journal article" date="2021" name="PeerJ">
        <title>Extensive microbial diversity within the chicken gut microbiome revealed by metagenomics and culture.</title>
        <authorList>
            <person name="Gilroy R."/>
            <person name="Ravi A."/>
            <person name="Getino M."/>
            <person name="Pursley I."/>
            <person name="Horton D.L."/>
            <person name="Alikhan N.F."/>
            <person name="Baker D."/>
            <person name="Gharbi K."/>
            <person name="Hall N."/>
            <person name="Watson M."/>
            <person name="Adriaenssens E.M."/>
            <person name="Foster-Nyarko E."/>
            <person name="Jarju S."/>
            <person name="Secka A."/>
            <person name="Antonio M."/>
            <person name="Oren A."/>
            <person name="Chaudhuri R.R."/>
            <person name="La Ragione R."/>
            <person name="Hildebrand F."/>
            <person name="Pallen M.J."/>
        </authorList>
    </citation>
    <scope>NUCLEOTIDE SEQUENCE</scope>
    <source>
        <strain evidence="5">ChiSjej4B22-9803</strain>
    </source>
</reference>
<dbReference type="GO" id="GO:0016887">
    <property type="term" value="F:ATP hydrolysis activity"/>
    <property type="evidence" value="ECO:0007669"/>
    <property type="project" value="InterPro"/>
</dbReference>
<evidence type="ECO:0000256" key="1">
    <source>
        <dbReference type="ARBA" id="ARBA00022448"/>
    </source>
</evidence>
<protein>
    <submittedName>
        <fullName evidence="5">ABC transporter ATP-binding protein</fullName>
    </submittedName>
</protein>
<evidence type="ECO:0000259" key="4">
    <source>
        <dbReference type="PROSITE" id="PS50893"/>
    </source>
</evidence>
<keyword evidence="2" id="KW-0547">Nucleotide-binding</keyword>
<dbReference type="Pfam" id="PF00005">
    <property type="entry name" value="ABC_tran"/>
    <property type="match status" value="1"/>
</dbReference>
<dbReference type="InterPro" id="IPR027417">
    <property type="entry name" value="P-loop_NTPase"/>
</dbReference>
<dbReference type="Gene3D" id="3.40.50.300">
    <property type="entry name" value="P-loop containing nucleotide triphosphate hydrolases"/>
    <property type="match status" value="1"/>
</dbReference>
<evidence type="ECO:0000313" key="6">
    <source>
        <dbReference type="Proteomes" id="UP000824111"/>
    </source>
</evidence>
<name>A0A9D1S5S1_9FIRM</name>
<organism evidence="5 6">
    <name type="scientific">Candidatus Avimonoglobus intestinipullorum</name>
    <dbReference type="NCBI Taxonomy" id="2840699"/>
    <lineage>
        <taxon>Bacteria</taxon>
        <taxon>Bacillati</taxon>
        <taxon>Bacillota</taxon>
        <taxon>Clostridia</taxon>
        <taxon>Eubacteriales</taxon>
        <taxon>Candidatus Avimonoglobus</taxon>
    </lineage>
</organism>
<evidence type="ECO:0000256" key="3">
    <source>
        <dbReference type="ARBA" id="ARBA00022840"/>
    </source>
</evidence>
<dbReference type="PANTHER" id="PTHR42939">
    <property type="entry name" value="ABC TRANSPORTER ATP-BINDING PROTEIN ALBC-RELATED"/>
    <property type="match status" value="1"/>
</dbReference>
<dbReference type="SMART" id="SM00382">
    <property type="entry name" value="AAA"/>
    <property type="match status" value="1"/>
</dbReference>
<proteinExistence type="predicted"/>
<keyword evidence="3 5" id="KW-0067">ATP-binding</keyword>
<sequence length="282" mass="31237">MESIAKLKNINKNLGDFSLKNVNLQIQKGYITGIIGKNGAGKTTIIKTLLGMLQPDSGSVSVLGADMAADAGDIKNSIGIVLGNGNFYAGLTLEQMKNIIRRFYKNWDEAAYQGYVQKFGLPRDRKIKELSTGMRAKYNISLALSHHAELVVMDEPSSGLDPVAREELMDLLSEKISAEEFTVIFSTHITSDLDRTADYIILVDNGKILLDRPKDELLDAHRVVKGPVSLLDSTLMEHMVSHKKNSMNFEGLTTEAAALKKAYPGLLFEKPAIEDIMRFYVR</sequence>
<dbReference type="InterPro" id="IPR051782">
    <property type="entry name" value="ABC_Transporter_VariousFunc"/>
</dbReference>
<dbReference type="PROSITE" id="PS50893">
    <property type="entry name" value="ABC_TRANSPORTER_2"/>
    <property type="match status" value="1"/>
</dbReference>
<evidence type="ECO:0000313" key="5">
    <source>
        <dbReference type="EMBL" id="HIU47990.1"/>
    </source>
</evidence>
<keyword evidence="1" id="KW-0813">Transport</keyword>
<dbReference type="InterPro" id="IPR003593">
    <property type="entry name" value="AAA+_ATPase"/>
</dbReference>
<dbReference type="PANTHER" id="PTHR42939:SF3">
    <property type="entry name" value="ABC TRANSPORTER ATP-BINDING COMPONENT"/>
    <property type="match status" value="1"/>
</dbReference>
<feature type="domain" description="ABC transporter" evidence="4">
    <location>
        <begin position="5"/>
        <end position="230"/>
    </location>
</feature>